<dbReference type="InterPro" id="IPR000073">
    <property type="entry name" value="AB_hydrolase_1"/>
</dbReference>
<dbReference type="Proteomes" id="UP001259803">
    <property type="component" value="Unassembled WGS sequence"/>
</dbReference>
<organism evidence="3 4">
    <name type="scientific">Croceicoccus esteveae</name>
    <dbReference type="NCBI Taxonomy" id="3075597"/>
    <lineage>
        <taxon>Bacteria</taxon>
        <taxon>Pseudomonadati</taxon>
        <taxon>Pseudomonadota</taxon>
        <taxon>Alphaproteobacteria</taxon>
        <taxon>Sphingomonadales</taxon>
        <taxon>Erythrobacteraceae</taxon>
        <taxon>Croceicoccus</taxon>
    </lineage>
</organism>
<evidence type="ECO:0000256" key="1">
    <source>
        <dbReference type="ARBA" id="ARBA00022801"/>
    </source>
</evidence>
<comment type="caution">
    <text evidence="3">The sequence shown here is derived from an EMBL/GenBank/DDBJ whole genome shotgun (WGS) entry which is preliminary data.</text>
</comment>
<dbReference type="EMBL" id="JAVRHS010000004">
    <property type="protein sequence ID" value="MDT0575875.1"/>
    <property type="molecule type" value="Genomic_DNA"/>
</dbReference>
<protein>
    <submittedName>
        <fullName evidence="3">Haloalkane dehalogenase</fullName>
        <ecNumber evidence="3">3.8.1.5</ecNumber>
    </submittedName>
</protein>
<evidence type="ECO:0000313" key="4">
    <source>
        <dbReference type="Proteomes" id="UP001259803"/>
    </source>
</evidence>
<dbReference type="EC" id="3.8.1.5" evidence="3"/>
<dbReference type="NCBIfam" id="NF002043">
    <property type="entry name" value="PRK00870.1"/>
    <property type="match status" value="1"/>
</dbReference>
<dbReference type="PANTHER" id="PTHR42977">
    <property type="entry name" value="HYDROLASE-RELATED"/>
    <property type="match status" value="1"/>
</dbReference>
<gene>
    <name evidence="3" type="ORF">RM533_06725</name>
</gene>
<dbReference type="GO" id="GO:0018786">
    <property type="term" value="F:haloalkane dehalogenase activity"/>
    <property type="evidence" value="ECO:0007669"/>
    <property type="project" value="UniProtKB-EC"/>
</dbReference>
<dbReference type="Gene3D" id="3.40.50.1820">
    <property type="entry name" value="alpha/beta hydrolase"/>
    <property type="match status" value="1"/>
</dbReference>
<evidence type="ECO:0000313" key="3">
    <source>
        <dbReference type="EMBL" id="MDT0575875.1"/>
    </source>
</evidence>
<accession>A0ABU2ZH00</accession>
<dbReference type="PRINTS" id="PR00111">
    <property type="entry name" value="ABHYDROLASE"/>
</dbReference>
<keyword evidence="1 3" id="KW-0378">Hydrolase</keyword>
<name>A0ABU2ZH00_9SPHN</name>
<dbReference type="InterPro" id="IPR029058">
    <property type="entry name" value="AB_hydrolase_fold"/>
</dbReference>
<dbReference type="PANTHER" id="PTHR42977:SF3">
    <property type="entry name" value="AB HYDROLASE-1 DOMAIN-CONTAINING PROTEIN"/>
    <property type="match status" value="1"/>
</dbReference>
<dbReference type="InterPro" id="IPR051340">
    <property type="entry name" value="Haloalkane_dehalogenase"/>
</dbReference>
<dbReference type="Pfam" id="PF00561">
    <property type="entry name" value="Abhydrolase_1"/>
    <property type="match status" value="1"/>
</dbReference>
<dbReference type="InterPro" id="IPR000639">
    <property type="entry name" value="Epox_hydrolase-like"/>
</dbReference>
<evidence type="ECO:0000259" key="2">
    <source>
        <dbReference type="Pfam" id="PF00561"/>
    </source>
</evidence>
<keyword evidence="4" id="KW-1185">Reference proteome</keyword>
<dbReference type="PRINTS" id="PR00412">
    <property type="entry name" value="EPOXHYDRLASE"/>
</dbReference>
<feature type="domain" description="AB hydrolase-1" evidence="2">
    <location>
        <begin position="49"/>
        <end position="155"/>
    </location>
</feature>
<dbReference type="RefSeq" id="WP_311340457.1">
    <property type="nucleotide sequence ID" value="NZ_JAVRHS010000004.1"/>
</dbReference>
<sequence length="312" mass="34273">MSNILRTPDDRFADLPDFPFDPHYLTIEDPQLGALRMHYLDEGIADHGTVLMLHGEPSWSYLYRKLVGPVAAAGWRVIAPDHIGFGRSDKPADRGVFSYDRYVGWMRQFIDRLGLDRMVLVAQDWGGPIGLRVLADAPERYLGVFATNTLLPNAEPPPRGVDDWPGPIVRPWIEHCRSSDDLAVSEVIAATFVQRPGEDVLAAYDAPFPDASYKAAALALTTLIPAEADSPGIAENRAAWKVLESFEQPFATAFSDNDPSTAAWEGVFRARIPGAARAPHSRIDNAGHFVQEEQGDALAKDLVKFLATLGKA</sequence>
<dbReference type="SUPFAM" id="SSF53474">
    <property type="entry name" value="alpha/beta-Hydrolases"/>
    <property type="match status" value="1"/>
</dbReference>
<proteinExistence type="predicted"/>
<reference evidence="3 4" key="1">
    <citation type="submission" date="2023-09" db="EMBL/GenBank/DDBJ databases">
        <authorList>
            <person name="Rey-Velasco X."/>
        </authorList>
    </citation>
    <scope>NUCLEOTIDE SEQUENCE [LARGE SCALE GENOMIC DNA]</scope>
    <source>
        <strain evidence="3 4">F390</strain>
    </source>
</reference>